<protein>
    <submittedName>
        <fullName evidence="5">Restriction endonuclease subunit S</fullName>
    </submittedName>
</protein>
<dbReference type="Proteomes" id="UP000652231">
    <property type="component" value="Unassembled WGS sequence"/>
</dbReference>
<comment type="similarity">
    <text evidence="1">Belongs to the type-I restriction system S methylase family.</text>
</comment>
<dbReference type="RefSeq" id="WP_188442708.1">
    <property type="nucleotide sequence ID" value="NZ_BMGK01000010.1"/>
</dbReference>
<dbReference type="Gene3D" id="3.90.220.20">
    <property type="entry name" value="DNA methylase specificity domains"/>
    <property type="match status" value="2"/>
</dbReference>
<keyword evidence="5" id="KW-0378">Hydrolase</keyword>
<sequence length="403" mass="45940">MKQGWEYCQLEDVVKKGSSNISLNKIKGEDGEFPVFAAKGYVQNVSFFDQEEEYLAIIKDGAGIGRVSKHPSKSSVVATMQYLIPKKGFDINFIKYFLEGIDFEKHRSGSTIPHIYFKDYKSEKFPKVPLPEQQHIVSILDEAFSAIDKAKANTEQNLKNAAALFESYLQGVFSEIFHSNETKKIKELAKVVGGYSFKSKDFKKSGKYQVIRMGNVRPGIIRENENPVFIDKIDEKVLSRATLHPNDVIITQTGTKNKRDYGFTVIIEKTNYLLNQRIAAIRFTKLYLPKFFLYFSWTDLFKDQYFANETGTVGQGNVGIKAITDSKVPFIPLDQQEKIVEKIDTILVETQKLETIYQKKIDDLEELKKSILQKAFAGELKAEIAQKYDLKDTLNLAAEPTIK</sequence>
<dbReference type="InterPro" id="IPR000055">
    <property type="entry name" value="Restrct_endonuc_typeI_TRD"/>
</dbReference>
<dbReference type="GO" id="GO:0003677">
    <property type="term" value="F:DNA binding"/>
    <property type="evidence" value="ECO:0007669"/>
    <property type="project" value="UniProtKB-KW"/>
</dbReference>
<dbReference type="InterPro" id="IPR051212">
    <property type="entry name" value="Type-I_RE_S_subunit"/>
</dbReference>
<keyword evidence="6" id="KW-1185">Reference proteome</keyword>
<name>A0A8J2VDT7_9FLAO</name>
<dbReference type="SUPFAM" id="SSF116734">
    <property type="entry name" value="DNA methylase specificity domain"/>
    <property type="match status" value="2"/>
</dbReference>
<dbReference type="GO" id="GO:0004519">
    <property type="term" value="F:endonuclease activity"/>
    <property type="evidence" value="ECO:0007669"/>
    <property type="project" value="UniProtKB-KW"/>
</dbReference>
<evidence type="ECO:0000256" key="3">
    <source>
        <dbReference type="ARBA" id="ARBA00023125"/>
    </source>
</evidence>
<reference evidence="5" key="2">
    <citation type="submission" date="2020-09" db="EMBL/GenBank/DDBJ databases">
        <authorList>
            <person name="Sun Q."/>
            <person name="Zhou Y."/>
        </authorList>
    </citation>
    <scope>NUCLEOTIDE SEQUENCE</scope>
    <source>
        <strain evidence="5">CGMCC 1.12924</strain>
    </source>
</reference>
<dbReference type="AlphaFoldDB" id="A0A8J2VDT7"/>
<comment type="caution">
    <text evidence="5">The sequence shown here is derived from an EMBL/GenBank/DDBJ whole genome shotgun (WGS) entry which is preliminary data.</text>
</comment>
<feature type="domain" description="Type I restriction modification DNA specificity" evidence="4">
    <location>
        <begin position="3"/>
        <end position="151"/>
    </location>
</feature>
<keyword evidence="2" id="KW-0680">Restriction system</keyword>
<keyword evidence="5" id="KW-0540">Nuclease</keyword>
<dbReference type="Pfam" id="PF01420">
    <property type="entry name" value="Methylase_S"/>
    <property type="match status" value="2"/>
</dbReference>
<accession>A0A8J2VDT7</accession>
<keyword evidence="5" id="KW-0255">Endonuclease</keyword>
<dbReference type="EMBL" id="BMGK01000010">
    <property type="protein sequence ID" value="GGD99076.1"/>
    <property type="molecule type" value="Genomic_DNA"/>
</dbReference>
<evidence type="ECO:0000313" key="5">
    <source>
        <dbReference type="EMBL" id="GGD99076.1"/>
    </source>
</evidence>
<keyword evidence="3" id="KW-0238">DNA-binding</keyword>
<feature type="domain" description="Type I restriction modification DNA specificity" evidence="4">
    <location>
        <begin position="181"/>
        <end position="354"/>
    </location>
</feature>
<dbReference type="PANTHER" id="PTHR43140:SF1">
    <property type="entry name" value="TYPE I RESTRICTION ENZYME ECOKI SPECIFICITY SUBUNIT"/>
    <property type="match status" value="1"/>
</dbReference>
<evidence type="ECO:0000313" key="6">
    <source>
        <dbReference type="Proteomes" id="UP000652231"/>
    </source>
</evidence>
<evidence type="ECO:0000256" key="2">
    <source>
        <dbReference type="ARBA" id="ARBA00022747"/>
    </source>
</evidence>
<organism evidence="5 6">
    <name type="scientific">Planktosalinus lacus</name>
    <dbReference type="NCBI Taxonomy" id="1526573"/>
    <lineage>
        <taxon>Bacteria</taxon>
        <taxon>Pseudomonadati</taxon>
        <taxon>Bacteroidota</taxon>
        <taxon>Flavobacteriia</taxon>
        <taxon>Flavobacteriales</taxon>
        <taxon>Flavobacteriaceae</taxon>
        <taxon>Planktosalinus</taxon>
    </lineage>
</organism>
<proteinExistence type="inferred from homology"/>
<dbReference type="PANTHER" id="PTHR43140">
    <property type="entry name" value="TYPE-1 RESTRICTION ENZYME ECOKI SPECIFICITY PROTEIN"/>
    <property type="match status" value="1"/>
</dbReference>
<gene>
    <name evidence="5" type="ORF">GCM10011312_23180</name>
</gene>
<dbReference type="CDD" id="cd17278">
    <property type="entry name" value="RMtype1_S_LdeBORF1052P-TRD2-CR2"/>
    <property type="match status" value="1"/>
</dbReference>
<reference evidence="5" key="1">
    <citation type="journal article" date="2014" name="Int. J. Syst. Evol. Microbiol.">
        <title>Complete genome sequence of Corynebacterium casei LMG S-19264T (=DSM 44701T), isolated from a smear-ripened cheese.</title>
        <authorList>
            <consortium name="US DOE Joint Genome Institute (JGI-PGF)"/>
            <person name="Walter F."/>
            <person name="Albersmeier A."/>
            <person name="Kalinowski J."/>
            <person name="Ruckert C."/>
        </authorList>
    </citation>
    <scope>NUCLEOTIDE SEQUENCE</scope>
    <source>
        <strain evidence="5">CGMCC 1.12924</strain>
    </source>
</reference>
<dbReference type="GO" id="GO:0009307">
    <property type="term" value="P:DNA restriction-modification system"/>
    <property type="evidence" value="ECO:0007669"/>
    <property type="project" value="UniProtKB-KW"/>
</dbReference>
<dbReference type="InterPro" id="IPR044946">
    <property type="entry name" value="Restrct_endonuc_typeI_TRD_sf"/>
</dbReference>
<evidence type="ECO:0000256" key="1">
    <source>
        <dbReference type="ARBA" id="ARBA00010923"/>
    </source>
</evidence>
<evidence type="ECO:0000259" key="4">
    <source>
        <dbReference type="Pfam" id="PF01420"/>
    </source>
</evidence>